<dbReference type="SUPFAM" id="SSF55811">
    <property type="entry name" value="Nudix"/>
    <property type="match status" value="1"/>
</dbReference>
<dbReference type="OMA" id="KIIWWYI"/>
<reference evidence="2 3" key="1">
    <citation type="submission" date="2014-02" db="EMBL/GenBank/DDBJ databases">
        <title>The Genome Sequence of Trichophyton interdigitale MR816.</title>
        <authorList>
            <consortium name="The Broad Institute Genomics Platform"/>
            <person name="Cuomo C.A."/>
            <person name="White T.C."/>
            <person name="Graser Y."/>
            <person name="Martinez-Rossi N."/>
            <person name="Heitman J."/>
            <person name="Young S.K."/>
            <person name="Zeng Q."/>
            <person name="Gargeya S."/>
            <person name="Abouelleil A."/>
            <person name="Alvarado L."/>
            <person name="Chapman S.B."/>
            <person name="Gainer-Dewar J."/>
            <person name="Goldberg J."/>
            <person name="Griggs A."/>
            <person name="Gujja S."/>
            <person name="Hansen M."/>
            <person name="Howarth C."/>
            <person name="Imamovic A."/>
            <person name="Larimer J."/>
            <person name="Martinez D."/>
            <person name="Murphy C."/>
            <person name="Pearson M.D."/>
            <person name="Persinoti G."/>
            <person name="Poon T."/>
            <person name="Priest M."/>
            <person name="Roberts A.D."/>
            <person name="Saif S."/>
            <person name="Shea T.D."/>
            <person name="Sykes S.N."/>
            <person name="Wortman J."/>
            <person name="Nusbaum C."/>
            <person name="Birren B."/>
        </authorList>
    </citation>
    <scope>NUCLEOTIDE SEQUENCE [LARGE SCALE GENOMIC DNA]</scope>
    <source>
        <strain evidence="2 3">MR816</strain>
    </source>
</reference>
<dbReference type="InterPro" id="IPR051325">
    <property type="entry name" value="Nudix_hydrolase_domain"/>
</dbReference>
<evidence type="ECO:0000313" key="3">
    <source>
        <dbReference type="Proteomes" id="UP000024533"/>
    </source>
</evidence>
<dbReference type="Gene3D" id="3.90.79.10">
    <property type="entry name" value="Nucleoside Triphosphate Pyrophosphohydrolase"/>
    <property type="match status" value="1"/>
</dbReference>
<keyword evidence="1" id="KW-0378">Hydrolase</keyword>
<dbReference type="GO" id="GO:0006754">
    <property type="term" value="P:ATP biosynthetic process"/>
    <property type="evidence" value="ECO:0007669"/>
    <property type="project" value="TreeGrafter"/>
</dbReference>
<protein>
    <submittedName>
        <fullName evidence="2">Uncharacterized protein</fullName>
    </submittedName>
</protein>
<dbReference type="GO" id="GO:0004081">
    <property type="term" value="F:bis(5'-nucleosyl)-tetraphosphatase (asymmetrical) activity"/>
    <property type="evidence" value="ECO:0007669"/>
    <property type="project" value="TreeGrafter"/>
</dbReference>
<sequence length="192" mass="21593">MAASAFKTVQYSSEQFVESSGAILFDFSEDIAKVCLIHDAENNEWLLAKGRRNCNERRCDAALREVQEETGCYCRLYPVAIPTRAPATSSAYNIPDQARVYHALTEPFMLSTRELGKYNVKLIWWYIAELEKGVQKTDGERGFTAQFFRCGEAIQRLTFPDDRDVLAKAVSLVNGSRKPTLTTSIPGKPPTE</sequence>
<organism evidence="2 3">
    <name type="scientific">Trichophyton interdigitale (strain MR816)</name>
    <dbReference type="NCBI Taxonomy" id="1215338"/>
    <lineage>
        <taxon>Eukaryota</taxon>
        <taxon>Fungi</taxon>
        <taxon>Dikarya</taxon>
        <taxon>Ascomycota</taxon>
        <taxon>Pezizomycotina</taxon>
        <taxon>Eurotiomycetes</taxon>
        <taxon>Eurotiomycetidae</taxon>
        <taxon>Onygenales</taxon>
        <taxon>Arthrodermataceae</taxon>
        <taxon>Trichophyton</taxon>
    </lineage>
</organism>
<dbReference type="AlphaFoldDB" id="A0A059JEW1"/>
<dbReference type="PANTHER" id="PTHR21340">
    <property type="entry name" value="DIADENOSINE 5,5-P1,P4-TETRAPHOSPHATE PYROPHOSPHOHYDROLASE MUTT"/>
    <property type="match status" value="1"/>
</dbReference>
<dbReference type="EMBL" id="AOKY01000137">
    <property type="protein sequence ID" value="KDB26405.1"/>
    <property type="molecule type" value="Genomic_DNA"/>
</dbReference>
<dbReference type="GO" id="GO:0006167">
    <property type="term" value="P:AMP biosynthetic process"/>
    <property type="evidence" value="ECO:0007669"/>
    <property type="project" value="TreeGrafter"/>
</dbReference>
<dbReference type="PROSITE" id="PS00893">
    <property type="entry name" value="NUDIX_BOX"/>
    <property type="match status" value="1"/>
</dbReference>
<dbReference type="OrthoDB" id="10259236at2759"/>
<dbReference type="Proteomes" id="UP000024533">
    <property type="component" value="Unassembled WGS sequence"/>
</dbReference>
<dbReference type="STRING" id="1215338.A0A059JEW1"/>
<dbReference type="InterPro" id="IPR015797">
    <property type="entry name" value="NUDIX_hydrolase-like_dom_sf"/>
</dbReference>
<keyword evidence="3" id="KW-1185">Reference proteome</keyword>
<dbReference type="PANTHER" id="PTHR21340:SF0">
    <property type="entry name" value="BIS(5'-NUCLEOSYL)-TETRAPHOSPHATASE [ASYMMETRICAL]"/>
    <property type="match status" value="1"/>
</dbReference>
<dbReference type="InterPro" id="IPR020084">
    <property type="entry name" value="NUDIX_hydrolase_CS"/>
</dbReference>
<evidence type="ECO:0000256" key="1">
    <source>
        <dbReference type="ARBA" id="ARBA00022801"/>
    </source>
</evidence>
<dbReference type="HOGENOM" id="CLU_037162_2_2_1"/>
<gene>
    <name evidence="2" type="ORF">H109_01798</name>
</gene>
<name>A0A059JEW1_TRIIM</name>
<proteinExistence type="predicted"/>
<evidence type="ECO:0000313" key="2">
    <source>
        <dbReference type="EMBL" id="KDB26405.1"/>
    </source>
</evidence>
<comment type="caution">
    <text evidence="2">The sequence shown here is derived from an EMBL/GenBank/DDBJ whole genome shotgun (WGS) entry which is preliminary data.</text>
</comment>
<accession>A0A059JEW1</accession>